<sequence length="74" mass="8612">MIIQYVFSLSMSYQEYCDVYYNKGFQQVVVTTDNGTRVAIPAGRFIKFIDSQGIRGRFCLQVDENQKFVDLSRI</sequence>
<evidence type="ECO:0000313" key="1">
    <source>
        <dbReference type="EMBL" id="RUO67638.1"/>
    </source>
</evidence>
<dbReference type="EMBL" id="PIQA01000001">
    <property type="protein sequence ID" value="RUO67638.1"/>
    <property type="molecule type" value="Genomic_DNA"/>
</dbReference>
<proteinExistence type="predicted"/>
<dbReference type="AlphaFoldDB" id="A0A432YWC9"/>
<accession>A0A432YWC9</accession>
<organism evidence="1 2">
    <name type="scientific">Idiomarina piscisalsi</name>
    <dbReference type="NCBI Taxonomy" id="1096243"/>
    <lineage>
        <taxon>Bacteria</taxon>
        <taxon>Pseudomonadati</taxon>
        <taxon>Pseudomonadota</taxon>
        <taxon>Gammaproteobacteria</taxon>
        <taxon>Alteromonadales</taxon>
        <taxon>Idiomarinaceae</taxon>
        <taxon>Idiomarina</taxon>
    </lineage>
</organism>
<reference evidence="1 2" key="1">
    <citation type="journal article" date="2011" name="Front. Microbiol.">
        <title>Genomic signatures of strain selection and enhancement in Bacillus atrophaeus var. globigii, a historical biowarfare simulant.</title>
        <authorList>
            <person name="Gibbons H.S."/>
            <person name="Broomall S.M."/>
            <person name="McNew L.A."/>
            <person name="Daligault H."/>
            <person name="Chapman C."/>
            <person name="Bruce D."/>
            <person name="Karavis M."/>
            <person name="Krepps M."/>
            <person name="McGregor P.A."/>
            <person name="Hong C."/>
            <person name="Park K.H."/>
            <person name="Akmal A."/>
            <person name="Feldman A."/>
            <person name="Lin J.S."/>
            <person name="Chang W.E."/>
            <person name="Higgs B.W."/>
            <person name="Demirev P."/>
            <person name="Lindquist J."/>
            <person name="Liem A."/>
            <person name="Fochler E."/>
            <person name="Read T.D."/>
            <person name="Tapia R."/>
            <person name="Johnson S."/>
            <person name="Bishop-Lilly K.A."/>
            <person name="Detter C."/>
            <person name="Han C."/>
            <person name="Sozhamannan S."/>
            <person name="Rosenzweig C.N."/>
            <person name="Skowronski E.W."/>
        </authorList>
    </citation>
    <scope>NUCLEOTIDE SEQUENCE [LARGE SCALE GENOMIC DNA]</scope>
    <source>
        <strain evidence="1 2">TPS4-2</strain>
    </source>
</reference>
<gene>
    <name evidence="1" type="ORF">CWI73_01895</name>
</gene>
<dbReference type="RefSeq" id="WP_126751298.1">
    <property type="nucleotide sequence ID" value="NZ_JBHUMT010000016.1"/>
</dbReference>
<evidence type="ECO:0000313" key="2">
    <source>
        <dbReference type="Proteomes" id="UP000288361"/>
    </source>
</evidence>
<dbReference type="Pfam" id="PF11197">
    <property type="entry name" value="DUF2835"/>
    <property type="match status" value="1"/>
</dbReference>
<dbReference type="InterPro" id="IPR021363">
    <property type="entry name" value="DUF2835"/>
</dbReference>
<dbReference type="Proteomes" id="UP000288361">
    <property type="component" value="Unassembled WGS sequence"/>
</dbReference>
<name>A0A432YWC9_9GAMM</name>
<comment type="caution">
    <text evidence="1">The sequence shown here is derived from an EMBL/GenBank/DDBJ whole genome shotgun (WGS) entry which is preliminary data.</text>
</comment>
<protein>
    <submittedName>
        <fullName evidence="1">DUF2835 domain-containing protein</fullName>
    </submittedName>
</protein>